<keyword evidence="3" id="KW-1185">Reference proteome</keyword>
<accession>A0ABQ4DXL6</accession>
<dbReference type="Proteomes" id="UP000646749">
    <property type="component" value="Unassembled WGS sequence"/>
</dbReference>
<name>A0ABQ4DXL6_9ACTN</name>
<dbReference type="EMBL" id="BONW01000009">
    <property type="protein sequence ID" value="GIG87204.1"/>
    <property type="molecule type" value="Genomic_DNA"/>
</dbReference>
<sequence>MPTAPTTSANRVRNRVLGSLAPPVEFLIISAPSGGWPDGRRVVGRPDVTVWNGRGTTDPPDSSGAGRDGVNRPEWMHSLASEIVEGQQVPETFRRPSAPEQIRA</sequence>
<gene>
    <name evidence="2" type="ORF">Pen02_21400</name>
</gene>
<organism evidence="2 3">
    <name type="scientific">Plantactinospora endophytica</name>
    <dbReference type="NCBI Taxonomy" id="673535"/>
    <lineage>
        <taxon>Bacteria</taxon>
        <taxon>Bacillati</taxon>
        <taxon>Actinomycetota</taxon>
        <taxon>Actinomycetes</taxon>
        <taxon>Micromonosporales</taxon>
        <taxon>Micromonosporaceae</taxon>
        <taxon>Plantactinospora</taxon>
    </lineage>
</organism>
<comment type="caution">
    <text evidence="2">The sequence shown here is derived from an EMBL/GenBank/DDBJ whole genome shotgun (WGS) entry which is preliminary data.</text>
</comment>
<reference evidence="2 3" key="1">
    <citation type="submission" date="2021-01" db="EMBL/GenBank/DDBJ databases">
        <title>Whole genome shotgun sequence of Plantactinospora endophytica NBRC 110450.</title>
        <authorList>
            <person name="Komaki H."/>
            <person name="Tamura T."/>
        </authorList>
    </citation>
    <scope>NUCLEOTIDE SEQUENCE [LARGE SCALE GENOMIC DNA]</scope>
    <source>
        <strain evidence="2 3">NBRC 110450</strain>
    </source>
</reference>
<proteinExistence type="predicted"/>
<evidence type="ECO:0000313" key="3">
    <source>
        <dbReference type="Proteomes" id="UP000646749"/>
    </source>
</evidence>
<evidence type="ECO:0000256" key="1">
    <source>
        <dbReference type="SAM" id="MobiDB-lite"/>
    </source>
</evidence>
<feature type="region of interest" description="Disordered" evidence="1">
    <location>
        <begin position="47"/>
        <end position="73"/>
    </location>
</feature>
<evidence type="ECO:0000313" key="2">
    <source>
        <dbReference type="EMBL" id="GIG87204.1"/>
    </source>
</evidence>
<protein>
    <submittedName>
        <fullName evidence="2">Uncharacterized protein</fullName>
    </submittedName>
</protein>